<dbReference type="Gene3D" id="2.60.120.680">
    <property type="entry name" value="GOLD domain"/>
    <property type="match status" value="1"/>
</dbReference>
<dbReference type="InterPro" id="IPR036598">
    <property type="entry name" value="GOLD_dom_sf"/>
</dbReference>
<proteinExistence type="predicted"/>
<name>A0A4Y2V798_ARAVE</name>
<accession>A0A4Y2V798</accession>
<evidence type="ECO:0008006" key="3">
    <source>
        <dbReference type="Google" id="ProtNLM"/>
    </source>
</evidence>
<evidence type="ECO:0000313" key="1">
    <source>
        <dbReference type="EMBL" id="GBO21163.1"/>
    </source>
</evidence>
<sequence>MQNRRKKLSLDSDVGRVTVMPFSKEEVTFVVKEGDSYLEWEFQTESRDIDFSLLFKRKSPEGFETIEVIPKQRIDTSCEPEKGRFKCEKVGNCE</sequence>
<dbReference type="EMBL" id="BGPR01044388">
    <property type="protein sequence ID" value="GBO21163.1"/>
    <property type="molecule type" value="Genomic_DNA"/>
</dbReference>
<reference evidence="1 2" key="1">
    <citation type="journal article" date="2019" name="Sci. Rep.">
        <title>Orb-weaving spider Araneus ventricosus genome elucidates the spidroin gene catalogue.</title>
        <authorList>
            <person name="Kono N."/>
            <person name="Nakamura H."/>
            <person name="Ohtoshi R."/>
            <person name="Moran D.A.P."/>
            <person name="Shinohara A."/>
            <person name="Yoshida Y."/>
            <person name="Fujiwara M."/>
            <person name="Mori M."/>
            <person name="Tomita M."/>
            <person name="Arakawa K."/>
        </authorList>
    </citation>
    <scope>NUCLEOTIDE SEQUENCE [LARGE SCALE GENOMIC DNA]</scope>
</reference>
<dbReference type="Proteomes" id="UP000499080">
    <property type="component" value="Unassembled WGS sequence"/>
</dbReference>
<organism evidence="1 2">
    <name type="scientific">Araneus ventricosus</name>
    <name type="common">Orbweaver spider</name>
    <name type="synonym">Epeira ventricosa</name>
    <dbReference type="NCBI Taxonomy" id="182803"/>
    <lineage>
        <taxon>Eukaryota</taxon>
        <taxon>Metazoa</taxon>
        <taxon>Ecdysozoa</taxon>
        <taxon>Arthropoda</taxon>
        <taxon>Chelicerata</taxon>
        <taxon>Arachnida</taxon>
        <taxon>Araneae</taxon>
        <taxon>Araneomorphae</taxon>
        <taxon>Entelegynae</taxon>
        <taxon>Araneoidea</taxon>
        <taxon>Araneidae</taxon>
        <taxon>Araneus</taxon>
    </lineage>
</organism>
<protein>
    <recommendedName>
        <fullName evidence="3">GOLD domain-containing protein</fullName>
    </recommendedName>
</protein>
<dbReference type="AlphaFoldDB" id="A0A4Y2V798"/>
<evidence type="ECO:0000313" key="2">
    <source>
        <dbReference type="Proteomes" id="UP000499080"/>
    </source>
</evidence>
<gene>
    <name evidence="1" type="ORF">AVEN_194359_1</name>
</gene>
<comment type="caution">
    <text evidence="1">The sequence shown here is derived from an EMBL/GenBank/DDBJ whole genome shotgun (WGS) entry which is preliminary data.</text>
</comment>
<dbReference type="SUPFAM" id="SSF101576">
    <property type="entry name" value="Supernatant protein factor (SPF), C-terminal domain"/>
    <property type="match status" value="1"/>
</dbReference>
<keyword evidence="2" id="KW-1185">Reference proteome</keyword>
<dbReference type="OrthoDB" id="6435818at2759"/>